<name>A0A0N5BUC3_STREA</name>
<accession>A0A0N5BUC3</accession>
<feature type="transmembrane region" description="Helical" evidence="1">
    <location>
        <begin position="297"/>
        <end position="316"/>
    </location>
</feature>
<evidence type="ECO:0000256" key="1">
    <source>
        <dbReference type="SAM" id="Phobius"/>
    </source>
</evidence>
<dbReference type="Proteomes" id="UP000046392">
    <property type="component" value="Unplaced"/>
</dbReference>
<protein>
    <submittedName>
        <fullName evidence="3">MARVEL domain-containing protein</fullName>
    </submittedName>
</protein>
<evidence type="ECO:0000313" key="3">
    <source>
        <dbReference type="WBParaSite" id="SPAL_0000944400.1"/>
    </source>
</evidence>
<feature type="transmembrane region" description="Helical" evidence="1">
    <location>
        <begin position="370"/>
        <end position="391"/>
    </location>
</feature>
<dbReference type="AlphaFoldDB" id="A0A0N5BUC3"/>
<proteinExistence type="predicted"/>
<feature type="transmembrane region" description="Helical" evidence="1">
    <location>
        <begin position="332"/>
        <end position="350"/>
    </location>
</feature>
<reference evidence="3" key="1">
    <citation type="submission" date="2017-02" db="UniProtKB">
        <authorList>
            <consortium name="WormBaseParasite"/>
        </authorList>
    </citation>
    <scope>IDENTIFICATION</scope>
</reference>
<organism evidence="2 3">
    <name type="scientific">Strongyloides papillosus</name>
    <name type="common">Intestinal threadworm</name>
    <dbReference type="NCBI Taxonomy" id="174720"/>
    <lineage>
        <taxon>Eukaryota</taxon>
        <taxon>Metazoa</taxon>
        <taxon>Ecdysozoa</taxon>
        <taxon>Nematoda</taxon>
        <taxon>Chromadorea</taxon>
        <taxon>Rhabditida</taxon>
        <taxon>Tylenchina</taxon>
        <taxon>Panagrolaimomorpha</taxon>
        <taxon>Strongyloidoidea</taxon>
        <taxon>Strongyloididae</taxon>
        <taxon>Strongyloides</taxon>
    </lineage>
</organism>
<keyword evidence="2" id="KW-1185">Reference proteome</keyword>
<sequence>MAVSITNIIDGKEYVDSYDKSHIINPSHEWNDSNFASSTHNNKLLSLLSVENTFSISRRSKIKPIVNSSIPTTPTTTKPSTLDKNCQTSYLYHQNNIPTISVLKESTNIVKNSDITPSSYVKTNSILPKTYNISQVEKSHQQHLNINNLSKKINIKKECNTSPLQIFNTKINNCKTFFNDYTLFGTTLTTAPKTSSTSTPTIDISQKDKTFSNLNNTTTTLNVNKNNNNIDGSSLNINIGSKNKENISEEGNSKLLIPLQNAPHIVVSEEALREEVYTPNFLSALWEMCFCCCCEPYRFVIAMTAFETFFSIYWFLNQLGIILKDYSHSETINIVILVLLTGLVIMQVIGLATTICAKIKGEARFLYPRIIIQTAFCCISMLSFLILLLYFTGRSDSINRWLSSKYMNMIDEEMDTKSRQEFESDLRVYITVTFVCSAISVVYYFFGLNMTMKWKRSLLEQAAARAYALPSDTGGYIPVSQEPTAPPPPTNPNFNE</sequence>
<dbReference type="WBParaSite" id="SPAL_0000944400.1">
    <property type="protein sequence ID" value="SPAL_0000944400.1"/>
    <property type="gene ID" value="SPAL_0000944400"/>
</dbReference>
<keyword evidence="1" id="KW-0472">Membrane</keyword>
<feature type="transmembrane region" description="Helical" evidence="1">
    <location>
        <begin position="426"/>
        <end position="446"/>
    </location>
</feature>
<evidence type="ECO:0000313" key="2">
    <source>
        <dbReference type="Proteomes" id="UP000046392"/>
    </source>
</evidence>
<keyword evidence="1" id="KW-1133">Transmembrane helix</keyword>
<keyword evidence="1" id="KW-0812">Transmembrane</keyword>